<feature type="domain" description="Reverse transcriptase Ty1/copia-type" evidence="2">
    <location>
        <begin position="35"/>
        <end position="210"/>
    </location>
</feature>
<evidence type="ECO:0000313" key="3">
    <source>
        <dbReference type="EMBL" id="RDX90047.1"/>
    </source>
</evidence>
<evidence type="ECO:0000259" key="2">
    <source>
        <dbReference type="Pfam" id="PF07727"/>
    </source>
</evidence>
<feature type="non-terminal residue" evidence="3">
    <location>
        <position position="1"/>
    </location>
</feature>
<feature type="transmembrane region" description="Helical" evidence="1">
    <location>
        <begin position="30"/>
        <end position="50"/>
    </location>
</feature>
<evidence type="ECO:0000256" key="1">
    <source>
        <dbReference type="SAM" id="Phobius"/>
    </source>
</evidence>
<dbReference type="InterPro" id="IPR043502">
    <property type="entry name" value="DNA/RNA_pol_sf"/>
</dbReference>
<dbReference type="AlphaFoldDB" id="A0A371GHK6"/>
<dbReference type="OrthoDB" id="1407679at2759"/>
<proteinExistence type="predicted"/>
<comment type="caution">
    <text evidence="3">The sequence shown here is derived from an EMBL/GenBank/DDBJ whole genome shotgun (WGS) entry which is preliminary data.</text>
</comment>
<keyword evidence="4" id="KW-1185">Reference proteome</keyword>
<dbReference type="Proteomes" id="UP000257109">
    <property type="component" value="Unassembled WGS sequence"/>
</dbReference>
<keyword evidence="1" id="KW-1133">Transmembrane helix</keyword>
<keyword evidence="1" id="KW-0472">Membrane</keyword>
<dbReference type="InterPro" id="IPR013103">
    <property type="entry name" value="RVT_2"/>
</dbReference>
<gene>
    <name evidence="3" type="ORF">CR513_28132</name>
</gene>
<organism evidence="3 4">
    <name type="scientific">Mucuna pruriens</name>
    <name type="common">Velvet bean</name>
    <name type="synonym">Dolichos pruriens</name>
    <dbReference type="NCBI Taxonomy" id="157652"/>
    <lineage>
        <taxon>Eukaryota</taxon>
        <taxon>Viridiplantae</taxon>
        <taxon>Streptophyta</taxon>
        <taxon>Embryophyta</taxon>
        <taxon>Tracheophyta</taxon>
        <taxon>Spermatophyta</taxon>
        <taxon>Magnoliopsida</taxon>
        <taxon>eudicotyledons</taxon>
        <taxon>Gunneridae</taxon>
        <taxon>Pentapetalae</taxon>
        <taxon>rosids</taxon>
        <taxon>fabids</taxon>
        <taxon>Fabales</taxon>
        <taxon>Fabaceae</taxon>
        <taxon>Papilionoideae</taxon>
        <taxon>50 kb inversion clade</taxon>
        <taxon>NPAAA clade</taxon>
        <taxon>indigoferoid/millettioid clade</taxon>
        <taxon>Phaseoleae</taxon>
        <taxon>Mucuna</taxon>
    </lineage>
</organism>
<sequence length="214" mass="25178">MGLQVKIESRWINCQTQSKVGSKEFLVKGWIRLLIISIGTIRLVVALACARGWPLFYLDVKYAFFNGLLEEEIKGKKKMVYMLKKNLFDQKHFHWVWNKRIDLFLLQLNFSRCLVEHGIYVRFQHGRSKMLLICLYVDDLLVTSNNSKEIEELKRVMKGEFEIAYLGRMTYLFGMEFTSTSKGKVPHQRKYLSEVLKRFNMIGCNSTTTLVEIM</sequence>
<dbReference type="Pfam" id="PF07727">
    <property type="entry name" value="RVT_2"/>
    <property type="match status" value="1"/>
</dbReference>
<dbReference type="STRING" id="157652.A0A371GHK6"/>
<reference evidence="3" key="1">
    <citation type="submission" date="2018-05" db="EMBL/GenBank/DDBJ databases">
        <title>Draft genome of Mucuna pruriens seed.</title>
        <authorList>
            <person name="Nnadi N.E."/>
            <person name="Vos R."/>
            <person name="Hasami M.H."/>
            <person name="Devisetty U.K."/>
            <person name="Aguiy J.C."/>
        </authorList>
    </citation>
    <scope>NUCLEOTIDE SEQUENCE [LARGE SCALE GENOMIC DNA]</scope>
    <source>
        <strain evidence="3">JCA_2017</strain>
    </source>
</reference>
<evidence type="ECO:0000313" key="4">
    <source>
        <dbReference type="Proteomes" id="UP000257109"/>
    </source>
</evidence>
<name>A0A371GHK6_MUCPR</name>
<protein>
    <recommendedName>
        <fullName evidence="2">Reverse transcriptase Ty1/copia-type domain-containing protein</fullName>
    </recommendedName>
</protein>
<dbReference type="SUPFAM" id="SSF56672">
    <property type="entry name" value="DNA/RNA polymerases"/>
    <property type="match status" value="1"/>
</dbReference>
<accession>A0A371GHK6</accession>
<keyword evidence="1" id="KW-0812">Transmembrane</keyword>
<dbReference type="EMBL" id="QJKJ01005507">
    <property type="protein sequence ID" value="RDX90047.1"/>
    <property type="molecule type" value="Genomic_DNA"/>
</dbReference>